<dbReference type="Proteomes" id="UP001265315">
    <property type="component" value="Unassembled WGS sequence"/>
</dbReference>
<proteinExistence type="predicted"/>
<accession>A0AAW8LS69</accession>
<evidence type="ECO:0000313" key="2">
    <source>
        <dbReference type="Proteomes" id="UP001265315"/>
    </source>
</evidence>
<sequence>MLNNTVESINIKSPCCAALFSPMTEDNWWHRLSQSAQMQEATALPGLQVCSPCTLERRAYPCPNSVKYPHTATKNAMTAAIVKAFLAFGPSGSRGFFGGTGLRNFTTLSFISSSS</sequence>
<comment type="caution">
    <text evidence="1">The sequence shown here is derived from an EMBL/GenBank/DDBJ whole genome shotgun (WGS) entry which is preliminary data.</text>
</comment>
<protein>
    <submittedName>
        <fullName evidence="1">Uncharacterized protein</fullName>
    </submittedName>
</protein>
<dbReference type="EMBL" id="JAVDSW010000001">
    <property type="protein sequence ID" value="MDR6700941.1"/>
    <property type="molecule type" value="Genomic_DNA"/>
</dbReference>
<dbReference type="AlphaFoldDB" id="A0AAW8LS69"/>
<name>A0AAW8LS69_AGRTU</name>
<gene>
    <name evidence="1" type="ORF">J2W61_000769</name>
</gene>
<dbReference type="RefSeq" id="WP_162694795.1">
    <property type="nucleotide sequence ID" value="NZ_CP029044.1"/>
</dbReference>
<reference evidence="1" key="1">
    <citation type="submission" date="2023-07" db="EMBL/GenBank/DDBJ databases">
        <title>Sorghum-associated microbial communities from plants grown in Nebraska, USA.</title>
        <authorList>
            <person name="Schachtman D."/>
        </authorList>
    </citation>
    <scope>NUCLEOTIDE SEQUENCE</scope>
    <source>
        <strain evidence="1">1457</strain>
    </source>
</reference>
<organism evidence="1 2">
    <name type="scientific">Agrobacterium tumefaciens</name>
    <dbReference type="NCBI Taxonomy" id="358"/>
    <lineage>
        <taxon>Bacteria</taxon>
        <taxon>Pseudomonadati</taxon>
        <taxon>Pseudomonadota</taxon>
        <taxon>Alphaproteobacteria</taxon>
        <taxon>Hyphomicrobiales</taxon>
        <taxon>Rhizobiaceae</taxon>
        <taxon>Rhizobium/Agrobacterium group</taxon>
        <taxon>Agrobacterium</taxon>
        <taxon>Agrobacterium tumefaciens complex</taxon>
    </lineage>
</organism>
<evidence type="ECO:0000313" key="1">
    <source>
        <dbReference type="EMBL" id="MDR6700941.1"/>
    </source>
</evidence>